<name>A0AAP0F4P8_9MAGN</name>
<proteinExistence type="predicted"/>
<comment type="caution">
    <text evidence="1">The sequence shown here is derived from an EMBL/GenBank/DDBJ whole genome shotgun (WGS) entry which is preliminary data.</text>
</comment>
<sequence length="227" mass="25405">MAAEIGASEALSVADLLPTLRRRRTSQVRPFFILFRNLLCWNRDCFHHSVGKQRLCTLGGSSFDFAIGIVYTKMMNEISIVKVMHLSSNINGETKCNSPEMETIYTLAVGGSYTPIPLNQLFFFLLKYSSKVLSYLLNSQPHHVAGMGDCKDYNKELRRILAEKFREIKVSWSSNQNVINLGSTIICDNTQATAASAVYFSGRTRPNTFHLVTRGAPIIVGTNWAKS</sequence>
<dbReference type="EMBL" id="JBBNAG010000009">
    <property type="protein sequence ID" value="KAK9104794.1"/>
    <property type="molecule type" value="Genomic_DNA"/>
</dbReference>
<accession>A0AAP0F4P8</accession>
<keyword evidence="2" id="KW-1185">Reference proteome</keyword>
<gene>
    <name evidence="1" type="ORF">Scep_021638</name>
</gene>
<protein>
    <submittedName>
        <fullName evidence="1">Uncharacterized protein</fullName>
    </submittedName>
</protein>
<evidence type="ECO:0000313" key="2">
    <source>
        <dbReference type="Proteomes" id="UP001419268"/>
    </source>
</evidence>
<organism evidence="1 2">
    <name type="scientific">Stephania cephalantha</name>
    <dbReference type="NCBI Taxonomy" id="152367"/>
    <lineage>
        <taxon>Eukaryota</taxon>
        <taxon>Viridiplantae</taxon>
        <taxon>Streptophyta</taxon>
        <taxon>Embryophyta</taxon>
        <taxon>Tracheophyta</taxon>
        <taxon>Spermatophyta</taxon>
        <taxon>Magnoliopsida</taxon>
        <taxon>Ranunculales</taxon>
        <taxon>Menispermaceae</taxon>
        <taxon>Menispermoideae</taxon>
        <taxon>Cissampelideae</taxon>
        <taxon>Stephania</taxon>
    </lineage>
</organism>
<dbReference type="AlphaFoldDB" id="A0AAP0F4P8"/>
<evidence type="ECO:0000313" key="1">
    <source>
        <dbReference type="EMBL" id="KAK9104794.1"/>
    </source>
</evidence>
<dbReference type="Proteomes" id="UP001419268">
    <property type="component" value="Unassembled WGS sequence"/>
</dbReference>
<reference evidence="1 2" key="1">
    <citation type="submission" date="2024-01" db="EMBL/GenBank/DDBJ databases">
        <title>Genome assemblies of Stephania.</title>
        <authorList>
            <person name="Yang L."/>
        </authorList>
    </citation>
    <scope>NUCLEOTIDE SEQUENCE [LARGE SCALE GENOMIC DNA]</scope>
    <source>
        <strain evidence="1">JXDWG</strain>
        <tissue evidence="1">Leaf</tissue>
    </source>
</reference>